<dbReference type="Pfam" id="PF02190">
    <property type="entry name" value="LON_substr_bdg"/>
    <property type="match status" value="1"/>
</dbReference>
<organism evidence="2 3">
    <name type="scientific">Candidatus Tanganyikabacteria bacterium</name>
    <dbReference type="NCBI Taxonomy" id="2961651"/>
    <lineage>
        <taxon>Bacteria</taxon>
        <taxon>Bacillati</taxon>
        <taxon>Candidatus Sericytochromatia</taxon>
        <taxon>Candidatus Tanganyikabacteria</taxon>
    </lineage>
</organism>
<dbReference type="InterPro" id="IPR015947">
    <property type="entry name" value="PUA-like_sf"/>
</dbReference>
<feature type="domain" description="Lon N-terminal" evidence="1">
    <location>
        <begin position="11"/>
        <end position="202"/>
    </location>
</feature>
<reference evidence="2 3" key="1">
    <citation type="submission" date="2019-03" db="EMBL/GenBank/DDBJ databases">
        <title>Lake Tanganyika Metagenome-Assembled Genomes (MAGs).</title>
        <authorList>
            <person name="Tran P."/>
        </authorList>
    </citation>
    <scope>NUCLEOTIDE SEQUENCE [LARGE SCALE GENOMIC DNA]</scope>
    <source>
        <strain evidence="2">K_DeepCast_65m_m2_236</strain>
    </source>
</reference>
<name>A0A938BMP0_9BACT</name>
<evidence type="ECO:0000313" key="3">
    <source>
        <dbReference type="Proteomes" id="UP000703893"/>
    </source>
</evidence>
<gene>
    <name evidence="2" type="ORF">FJZ00_04635</name>
</gene>
<evidence type="ECO:0000313" key="2">
    <source>
        <dbReference type="EMBL" id="MBM3274414.1"/>
    </source>
</evidence>
<dbReference type="PANTHER" id="PTHR46732">
    <property type="entry name" value="ATP-DEPENDENT PROTEASE LA (LON) DOMAIN PROTEIN"/>
    <property type="match status" value="1"/>
</dbReference>
<dbReference type="SUPFAM" id="SSF88697">
    <property type="entry name" value="PUA domain-like"/>
    <property type="match status" value="1"/>
</dbReference>
<dbReference type="SMART" id="SM00464">
    <property type="entry name" value="LON"/>
    <property type="match status" value="1"/>
</dbReference>
<proteinExistence type="predicted"/>
<dbReference type="PANTHER" id="PTHR46732:SF8">
    <property type="entry name" value="ATP-DEPENDENT PROTEASE LA (LON) DOMAIN PROTEIN"/>
    <property type="match status" value="1"/>
</dbReference>
<comment type="caution">
    <text evidence="2">The sequence shown here is derived from an EMBL/GenBank/DDBJ whole genome shotgun (WGS) entry which is preliminary data.</text>
</comment>
<dbReference type="Gene3D" id="1.20.58.1480">
    <property type="match status" value="1"/>
</dbReference>
<dbReference type="PROSITE" id="PS51787">
    <property type="entry name" value="LON_N"/>
    <property type="match status" value="1"/>
</dbReference>
<dbReference type="AlphaFoldDB" id="A0A938BMP0"/>
<evidence type="ECO:0000259" key="1">
    <source>
        <dbReference type="PROSITE" id="PS51787"/>
    </source>
</evidence>
<dbReference type="Proteomes" id="UP000703893">
    <property type="component" value="Unassembled WGS sequence"/>
</dbReference>
<dbReference type="InterPro" id="IPR003111">
    <property type="entry name" value="Lon_prtase_N"/>
</dbReference>
<accession>A0A938BMP0</accession>
<dbReference type="InterPro" id="IPR046336">
    <property type="entry name" value="Lon_prtase_N_sf"/>
</dbReference>
<sequence>MKLPEGGMNQSRVVPLFPLNVVLFPGQALPLHIFEPRYRLMIDRCLVERLPFAINLIQSGQEVDGPAEPFATGTLAEISDVARLPDGRMHILVTGSRRVRLVEQVPGEPYAQARIEILPEGDLEVSQEIFAKARELFSEYSRTLLKLANVPVVVHFPDDPAEASYIIASMLQTDLFTKQALLELPGAGERLTQEVRLLETEVDRLKEFAAGMGDKGFFYYRGKRFSLN</sequence>
<dbReference type="Gene3D" id="2.30.130.40">
    <property type="entry name" value="LON domain-like"/>
    <property type="match status" value="1"/>
</dbReference>
<dbReference type="EMBL" id="VGJX01000208">
    <property type="protein sequence ID" value="MBM3274414.1"/>
    <property type="molecule type" value="Genomic_DNA"/>
</dbReference>
<protein>
    <submittedName>
        <fullName evidence="2">LON peptidase substrate-binding domain-containing protein</fullName>
    </submittedName>
</protein>